<evidence type="ECO:0000259" key="3">
    <source>
        <dbReference type="PROSITE" id="PS50191"/>
    </source>
</evidence>
<dbReference type="Gene3D" id="3.40.525.10">
    <property type="entry name" value="CRAL-TRIO lipid binding domain"/>
    <property type="match status" value="1"/>
</dbReference>
<dbReference type="SMART" id="SM00516">
    <property type="entry name" value="SEC14"/>
    <property type="match status" value="1"/>
</dbReference>
<reference evidence="4 5" key="1">
    <citation type="journal article" date="2011" name="PLoS Pathog.">
        <title>Endophytic Life Strategies Decoded by Genome and Transcriptome Analyses of the Mutualistic Root Symbiont Piriformospora indica.</title>
        <authorList>
            <person name="Zuccaro A."/>
            <person name="Lahrmann U."/>
            <person name="Guldener U."/>
            <person name="Langen G."/>
            <person name="Pfiffi S."/>
            <person name="Biedenkopf D."/>
            <person name="Wong P."/>
            <person name="Samans B."/>
            <person name="Grimm C."/>
            <person name="Basiewicz M."/>
            <person name="Murat C."/>
            <person name="Martin F."/>
            <person name="Kogel K.H."/>
        </authorList>
    </citation>
    <scope>NUCLEOTIDE SEQUENCE [LARGE SCALE GENOMIC DNA]</scope>
    <source>
        <strain evidence="4 5">DSM 11827</strain>
    </source>
</reference>
<dbReference type="AlphaFoldDB" id="G4TUD5"/>
<organism evidence="4 5">
    <name type="scientific">Serendipita indica (strain DSM 11827)</name>
    <name type="common">Root endophyte fungus</name>
    <name type="synonym">Piriformospora indica</name>
    <dbReference type="NCBI Taxonomy" id="1109443"/>
    <lineage>
        <taxon>Eukaryota</taxon>
        <taxon>Fungi</taxon>
        <taxon>Dikarya</taxon>
        <taxon>Basidiomycota</taxon>
        <taxon>Agaricomycotina</taxon>
        <taxon>Agaricomycetes</taxon>
        <taxon>Sebacinales</taxon>
        <taxon>Serendipitaceae</taxon>
        <taxon>Serendipita</taxon>
    </lineage>
</organism>
<dbReference type="EMBL" id="CAFZ01000374">
    <property type="protein sequence ID" value="CCA74928.1"/>
    <property type="molecule type" value="Genomic_DNA"/>
</dbReference>
<dbReference type="PANTHER" id="PTHR46590">
    <property type="entry name" value="PHOSPHATIDYLINOSITOL TRANSFER PROTEIN CSR1-RELATED"/>
    <property type="match status" value="1"/>
</dbReference>
<dbReference type="SUPFAM" id="SSF52087">
    <property type="entry name" value="CRAL/TRIO domain"/>
    <property type="match status" value="1"/>
</dbReference>
<dbReference type="InterPro" id="IPR001251">
    <property type="entry name" value="CRAL-TRIO_dom"/>
</dbReference>
<feature type="transmembrane region" description="Helical" evidence="2">
    <location>
        <begin position="456"/>
        <end position="474"/>
    </location>
</feature>
<comment type="caution">
    <text evidence="4">The sequence shown here is derived from an EMBL/GenBank/DDBJ whole genome shotgun (WGS) entry which is preliminary data.</text>
</comment>
<dbReference type="OrthoDB" id="75724at2759"/>
<evidence type="ECO:0000313" key="5">
    <source>
        <dbReference type="Proteomes" id="UP000007148"/>
    </source>
</evidence>
<dbReference type="Proteomes" id="UP000007148">
    <property type="component" value="Unassembled WGS sequence"/>
</dbReference>
<dbReference type="Pfam" id="PF00650">
    <property type="entry name" value="CRAL_TRIO"/>
    <property type="match status" value="1"/>
</dbReference>
<dbReference type="HOGENOM" id="CLU_567557_0_0_1"/>
<dbReference type="InParanoid" id="G4TUD5"/>
<dbReference type="InterPro" id="IPR052432">
    <property type="entry name" value="PITP/CRAL-TRIO"/>
</dbReference>
<keyword evidence="5" id="KW-1185">Reference proteome</keyword>
<feature type="compositionally biased region" description="Basic and acidic residues" evidence="1">
    <location>
        <begin position="154"/>
        <end position="164"/>
    </location>
</feature>
<keyword evidence="2" id="KW-1133">Transmembrane helix</keyword>
<dbReference type="CDD" id="cd00170">
    <property type="entry name" value="SEC14"/>
    <property type="match status" value="1"/>
</dbReference>
<gene>
    <name evidence="4" type="ORF">PIIN_08898</name>
</gene>
<dbReference type="eggNOG" id="ENOG502S103">
    <property type="taxonomic scope" value="Eukaryota"/>
</dbReference>
<keyword evidence="2" id="KW-0812">Transmembrane</keyword>
<keyword evidence="2" id="KW-0472">Membrane</keyword>
<proteinExistence type="predicted"/>
<sequence>MDEDALRFIETRQTTLREAYDRYNVDFPPLQLEWSHDPSSEHANRAEKSDIPQGIWAWRKWDSRDVSTLVRRCLQENDELYQGLNSPSSRERLEASVEMWIVGFLSDRGSMFRIYRKSRFNVTTALENLQDVLVFRILNRDHITWIPNVEHANADSHSGKEYESRGPAQSPRSSPVVTRRRDTSSKSLRKIKEGLIRMYPASTMDPNRRPVLVVSLSHLEAASSRSQPHPKVQVMAALEQLRLYLVERAGQDDVDPLQLILILNLAGGRITSTAWEMVRWLARDAVEYFHGLISAVFVVNYSWEFGAAWSFIKRALPASAKARVMFPTQDDLLDYLGSDSLPPSLGGTQRESILYPPVKFPSEDELEGSSIAPESHPPKPAYAKPIRPTLATIRLHRTSSENPYFGYPTIRQDGFTSAGRPIYSTRRRKRDLVRTLIWLLWSRIKADSHLLINTIWYHRWTSTLVLLGVLLIILRRRSPAV</sequence>
<name>G4TUD5_SERID</name>
<accession>G4TUD5</accession>
<feature type="region of interest" description="Disordered" evidence="1">
    <location>
        <begin position="154"/>
        <end position="185"/>
    </location>
</feature>
<evidence type="ECO:0000256" key="2">
    <source>
        <dbReference type="SAM" id="Phobius"/>
    </source>
</evidence>
<evidence type="ECO:0000256" key="1">
    <source>
        <dbReference type="SAM" id="MobiDB-lite"/>
    </source>
</evidence>
<dbReference type="PROSITE" id="PS50191">
    <property type="entry name" value="CRAL_TRIO"/>
    <property type="match status" value="1"/>
</dbReference>
<dbReference type="OMA" id="ASVEMWI"/>
<feature type="domain" description="CRAL-TRIO" evidence="3">
    <location>
        <begin position="184"/>
        <end position="353"/>
    </location>
</feature>
<evidence type="ECO:0000313" key="4">
    <source>
        <dbReference type="EMBL" id="CCA74928.1"/>
    </source>
</evidence>
<protein>
    <recommendedName>
        <fullName evidence="3">CRAL-TRIO domain-containing protein</fullName>
    </recommendedName>
</protein>
<dbReference type="InterPro" id="IPR036865">
    <property type="entry name" value="CRAL-TRIO_dom_sf"/>
</dbReference>
<dbReference type="PANTHER" id="PTHR46590:SF4">
    <property type="entry name" value="CRAL-TRIO DOMAIN-CONTAINING PROTEIN"/>
    <property type="match status" value="1"/>
</dbReference>